<accession>A0A6J7WQ40</accession>
<protein>
    <submittedName>
        <fullName evidence="1">Uncharacterized protein</fullName>
    </submittedName>
</protein>
<gene>
    <name evidence="1" type="ORF">UFOVP239_33</name>
</gene>
<dbReference type="EMBL" id="LR798278">
    <property type="protein sequence ID" value="CAB5220026.1"/>
    <property type="molecule type" value="Genomic_DNA"/>
</dbReference>
<name>A0A6J7WQ40_9CAUD</name>
<reference evidence="1" key="1">
    <citation type="submission" date="2020-05" db="EMBL/GenBank/DDBJ databases">
        <authorList>
            <person name="Chiriac C."/>
            <person name="Salcher M."/>
            <person name="Ghai R."/>
            <person name="Kavagutti S V."/>
        </authorList>
    </citation>
    <scope>NUCLEOTIDE SEQUENCE</scope>
</reference>
<evidence type="ECO:0000313" key="1">
    <source>
        <dbReference type="EMBL" id="CAB5220026.1"/>
    </source>
</evidence>
<sequence length="89" mass="9985">MFLVNESVDFAHWLARQGNPGILPNQANVVFGIQDRLDTPNLILVLYFGDEINAARALKILKHRYADEAYQLDQISAAQAEADNAIDWS</sequence>
<organism evidence="1">
    <name type="scientific">uncultured Caudovirales phage</name>
    <dbReference type="NCBI Taxonomy" id="2100421"/>
    <lineage>
        <taxon>Viruses</taxon>
        <taxon>Duplodnaviria</taxon>
        <taxon>Heunggongvirae</taxon>
        <taxon>Uroviricota</taxon>
        <taxon>Caudoviricetes</taxon>
        <taxon>Peduoviridae</taxon>
        <taxon>Maltschvirus</taxon>
        <taxon>Maltschvirus maltsch</taxon>
    </lineage>
</organism>
<proteinExistence type="predicted"/>